<keyword evidence="9" id="KW-1185">Reference proteome</keyword>
<feature type="transmembrane region" description="Helical" evidence="6">
    <location>
        <begin position="551"/>
        <end position="569"/>
    </location>
</feature>
<keyword evidence="2 6" id="KW-0812">Transmembrane</keyword>
<feature type="transmembrane region" description="Helical" evidence="6">
    <location>
        <begin position="126"/>
        <end position="143"/>
    </location>
</feature>
<dbReference type="STRING" id="1314781.A0A165Q624"/>
<feature type="region of interest" description="Disordered" evidence="5">
    <location>
        <begin position="324"/>
        <end position="346"/>
    </location>
</feature>
<evidence type="ECO:0000256" key="1">
    <source>
        <dbReference type="ARBA" id="ARBA00004141"/>
    </source>
</evidence>
<keyword evidence="4 6" id="KW-0472">Membrane</keyword>
<feature type="domain" description="Putative ER transporter 6TM N-terminal" evidence="7">
    <location>
        <begin position="102"/>
        <end position="266"/>
    </location>
</feature>
<dbReference type="AlphaFoldDB" id="A0A165Q624"/>
<evidence type="ECO:0000313" key="9">
    <source>
        <dbReference type="Proteomes" id="UP000077266"/>
    </source>
</evidence>
<feature type="transmembrane region" description="Helical" evidence="6">
    <location>
        <begin position="71"/>
        <end position="92"/>
    </location>
</feature>
<evidence type="ECO:0000256" key="6">
    <source>
        <dbReference type="SAM" id="Phobius"/>
    </source>
</evidence>
<dbReference type="InParanoid" id="A0A165Q624"/>
<feature type="compositionally biased region" description="Polar residues" evidence="5">
    <location>
        <begin position="336"/>
        <end position="346"/>
    </location>
</feature>
<evidence type="ECO:0000256" key="4">
    <source>
        <dbReference type="ARBA" id="ARBA00023136"/>
    </source>
</evidence>
<evidence type="ECO:0000259" key="7">
    <source>
        <dbReference type="Pfam" id="PF10337"/>
    </source>
</evidence>
<feature type="transmembrane region" description="Helical" evidence="6">
    <location>
        <begin position="47"/>
        <end position="64"/>
    </location>
</feature>
<evidence type="ECO:0000256" key="3">
    <source>
        <dbReference type="ARBA" id="ARBA00022989"/>
    </source>
</evidence>
<dbReference type="InterPro" id="IPR052430">
    <property type="entry name" value="IVT-Associated"/>
</dbReference>
<name>A0A165Q624_EXIGL</name>
<dbReference type="PANTHER" id="PTHR47804:SF3">
    <property type="entry name" value="PROTEIN BRE4"/>
    <property type="match status" value="1"/>
</dbReference>
<feature type="transmembrane region" description="Helical" evidence="6">
    <location>
        <begin position="634"/>
        <end position="655"/>
    </location>
</feature>
<organism evidence="8 9">
    <name type="scientific">Exidia glandulosa HHB12029</name>
    <dbReference type="NCBI Taxonomy" id="1314781"/>
    <lineage>
        <taxon>Eukaryota</taxon>
        <taxon>Fungi</taxon>
        <taxon>Dikarya</taxon>
        <taxon>Basidiomycota</taxon>
        <taxon>Agaricomycotina</taxon>
        <taxon>Agaricomycetes</taxon>
        <taxon>Auriculariales</taxon>
        <taxon>Exidiaceae</taxon>
        <taxon>Exidia</taxon>
    </lineage>
</organism>
<feature type="transmembrane region" description="Helical" evidence="6">
    <location>
        <begin position="527"/>
        <end position="545"/>
    </location>
</feature>
<feature type="transmembrane region" description="Helical" evidence="6">
    <location>
        <begin position="98"/>
        <end position="119"/>
    </location>
</feature>
<dbReference type="Pfam" id="PF10337">
    <property type="entry name" value="ArAE_2_N"/>
    <property type="match status" value="1"/>
</dbReference>
<dbReference type="OrthoDB" id="68611at2759"/>
<protein>
    <recommendedName>
        <fullName evidence="7">Putative ER transporter 6TM N-terminal domain-containing protein</fullName>
    </recommendedName>
</protein>
<sequence>MGRLRLSGTAPRVDFSREILPILKGALAYAITLGLILYRGFEDLNEVPIALATMIIPAITSKAGGTVGEMIQAIIVQYVGMAVGGLLFYGIAHLHSSHVAQGFILFVFVYVAALVRAVYPVWFPGTLFALLTVFYGLLSSVVVDGYDPANLRSYLAAQAWGGAVSAVVNLLILPRSSEKQMRRTLVASIHRLRKLSRLISATYMMTITDEERGEREELVSSIRADFALLNDELSGTFFELNISRFSVQDYSNVIRRIRALQIASLSACSCMMEREWESLLTERLQDATASFETFRRSVDIIYRDSAACLIPQEDPLPALDVESVEGTASPKAEASGLSTDASSGVPNTSEDLATAYAEFEEDLRRILAELVEDGTLSGGDDSLHIRASRPSVWSSWQAMFATDRSDLPTHHGQLIHHSLISIHSFIHSSRIFAHELAHLYDEVIEPQGKRRPRKLRLHWFPAFSSPESRIEGFQAPDIESASATPMTYQEALPLISNRPFRALTTTKMSWRRIYVQLENAFTSPTSIFALKTAAGCIAFAMLLFAKTTRGFATGYAVTPGVMNFFIAMSPTLGQSILVFVSQMSGAVIGSLWAVAVLEMFKGVGGYAFNPYGMVTLLAISALPFVYLIYSRPKYFLLGLLTLNVAGVLVVAEWMFVVHDGVLFDTPILQAGKAVAMTSVAVALAVIMQVILLPHPSRRVWRENVAEVAFDMLSYYSLFQSYLEAILPPAPQSTAPPRAAVLAVAGELERRETAMQRRLIALYPLIEFSAVEPHFIFPLQRKPMIVILQSLQNMLDRLTEARTAIGAQPVPELVTREFEAQLLPYRRQFDQFARAALFNCASSLACKAPLSSDAPTTLFLRENMRDFLHDAMVLSSRLARTEEGKDAIRKGLLTPYWTSVTSITSLGEQLIVLENMCRTLFGGADMDASGVRI</sequence>
<proteinExistence type="predicted"/>
<gene>
    <name evidence="8" type="ORF">EXIGLDRAFT_828873</name>
</gene>
<evidence type="ECO:0000256" key="5">
    <source>
        <dbReference type="SAM" id="MobiDB-lite"/>
    </source>
</evidence>
<evidence type="ECO:0000256" key="2">
    <source>
        <dbReference type="ARBA" id="ARBA00022692"/>
    </source>
</evidence>
<feature type="transmembrane region" description="Helical" evidence="6">
    <location>
        <begin position="21"/>
        <end position="41"/>
    </location>
</feature>
<dbReference type="GO" id="GO:0016020">
    <property type="term" value="C:membrane"/>
    <property type="evidence" value="ECO:0007669"/>
    <property type="project" value="UniProtKB-SubCell"/>
</dbReference>
<dbReference type="EMBL" id="KV425885">
    <property type="protein sequence ID" value="KZW03135.1"/>
    <property type="molecule type" value="Genomic_DNA"/>
</dbReference>
<feature type="transmembrane region" description="Helical" evidence="6">
    <location>
        <begin position="576"/>
        <end position="596"/>
    </location>
</feature>
<evidence type="ECO:0000313" key="8">
    <source>
        <dbReference type="EMBL" id="KZW03135.1"/>
    </source>
</evidence>
<feature type="transmembrane region" description="Helical" evidence="6">
    <location>
        <begin position="667"/>
        <end position="692"/>
    </location>
</feature>
<dbReference type="InterPro" id="IPR018823">
    <property type="entry name" value="ArAE_2_N"/>
</dbReference>
<dbReference type="PANTHER" id="PTHR47804">
    <property type="entry name" value="60S RIBOSOMAL PROTEIN L19"/>
    <property type="match status" value="1"/>
</dbReference>
<dbReference type="Proteomes" id="UP000077266">
    <property type="component" value="Unassembled WGS sequence"/>
</dbReference>
<accession>A0A165Q624</accession>
<feature type="transmembrane region" description="Helical" evidence="6">
    <location>
        <begin position="155"/>
        <end position="173"/>
    </location>
</feature>
<comment type="subcellular location">
    <subcellularLocation>
        <location evidence="1">Membrane</location>
        <topology evidence="1">Multi-pass membrane protein</topology>
    </subcellularLocation>
</comment>
<keyword evidence="3 6" id="KW-1133">Transmembrane helix</keyword>
<feature type="transmembrane region" description="Helical" evidence="6">
    <location>
        <begin position="608"/>
        <end position="629"/>
    </location>
</feature>
<reference evidence="8 9" key="1">
    <citation type="journal article" date="2016" name="Mol. Biol. Evol.">
        <title>Comparative Genomics of Early-Diverging Mushroom-Forming Fungi Provides Insights into the Origins of Lignocellulose Decay Capabilities.</title>
        <authorList>
            <person name="Nagy L.G."/>
            <person name="Riley R."/>
            <person name="Tritt A."/>
            <person name="Adam C."/>
            <person name="Daum C."/>
            <person name="Floudas D."/>
            <person name="Sun H."/>
            <person name="Yadav J.S."/>
            <person name="Pangilinan J."/>
            <person name="Larsson K.H."/>
            <person name="Matsuura K."/>
            <person name="Barry K."/>
            <person name="Labutti K."/>
            <person name="Kuo R."/>
            <person name="Ohm R.A."/>
            <person name="Bhattacharya S.S."/>
            <person name="Shirouzu T."/>
            <person name="Yoshinaga Y."/>
            <person name="Martin F.M."/>
            <person name="Grigoriev I.V."/>
            <person name="Hibbett D.S."/>
        </authorList>
    </citation>
    <scope>NUCLEOTIDE SEQUENCE [LARGE SCALE GENOMIC DNA]</scope>
    <source>
        <strain evidence="8 9">HHB12029</strain>
    </source>
</reference>